<dbReference type="EMBL" id="JACHBR010000001">
    <property type="protein sequence ID" value="MBB5627211.1"/>
    <property type="molecule type" value="Genomic_DNA"/>
</dbReference>
<dbReference type="AlphaFoldDB" id="A0A7W8Z4C0"/>
<name>A0A7W8Z4C0_9ACTN</name>
<reference evidence="2 3" key="1">
    <citation type="submission" date="2020-08" db="EMBL/GenBank/DDBJ databases">
        <title>Sequencing the genomes of 1000 actinobacteria strains.</title>
        <authorList>
            <person name="Klenk H.-P."/>
        </authorList>
    </citation>
    <scope>NUCLEOTIDE SEQUENCE [LARGE SCALE GENOMIC DNA]</scope>
    <source>
        <strain evidence="2 3">DSM 45790</strain>
    </source>
</reference>
<proteinExistence type="predicted"/>
<feature type="region of interest" description="Disordered" evidence="1">
    <location>
        <begin position="158"/>
        <end position="208"/>
    </location>
</feature>
<feature type="compositionally biased region" description="Polar residues" evidence="1">
    <location>
        <begin position="277"/>
        <end position="296"/>
    </location>
</feature>
<evidence type="ECO:0000256" key="1">
    <source>
        <dbReference type="SAM" id="MobiDB-lite"/>
    </source>
</evidence>
<feature type="region of interest" description="Disordered" evidence="1">
    <location>
        <begin position="224"/>
        <end position="296"/>
    </location>
</feature>
<sequence>MVVVVRFVTRAGLSLAARRPIKRGFWSSPRRAGQPCRAGSPGSSRPLCVPCTGRRSSRAGCPTVRGRLDLGRTVWHPLWGRRGDDHIPRTDPQLCTVPSSLRRAGVWGSAPICSFSHLHPPLLPRLDVCRALRVMMSGFDSRIGACLPRVHPLGEVPWHRAIRQPPSPPRRAATRGRADRGRTGRRAAAARGRARPPDSGNGVSGRSLDMSAVDGIKGCCCPSLSTPPGVPPRGRHLTARFGRPPYPHRFSAGMAGHPSRPRKRRSRTSPGTPANRCGSTIYDTATRPGSSQTASQ</sequence>
<protein>
    <submittedName>
        <fullName evidence="2">Uncharacterized protein</fullName>
    </submittedName>
</protein>
<keyword evidence="3" id="KW-1185">Reference proteome</keyword>
<dbReference type="Proteomes" id="UP000588112">
    <property type="component" value="Unassembled WGS sequence"/>
</dbReference>
<evidence type="ECO:0000313" key="2">
    <source>
        <dbReference type="EMBL" id="MBB5627211.1"/>
    </source>
</evidence>
<organism evidence="2 3">
    <name type="scientific">Sphaerisporangium krabiense</name>
    <dbReference type="NCBI Taxonomy" id="763782"/>
    <lineage>
        <taxon>Bacteria</taxon>
        <taxon>Bacillati</taxon>
        <taxon>Actinomycetota</taxon>
        <taxon>Actinomycetes</taxon>
        <taxon>Streptosporangiales</taxon>
        <taxon>Streptosporangiaceae</taxon>
        <taxon>Sphaerisporangium</taxon>
    </lineage>
</organism>
<comment type="caution">
    <text evidence="2">The sequence shown here is derived from an EMBL/GenBank/DDBJ whole genome shotgun (WGS) entry which is preliminary data.</text>
</comment>
<evidence type="ECO:0000313" key="3">
    <source>
        <dbReference type="Proteomes" id="UP000588112"/>
    </source>
</evidence>
<accession>A0A7W8Z4C0</accession>
<gene>
    <name evidence="2" type="ORF">BJ981_002910</name>
</gene>